<dbReference type="CDD" id="cd00683">
    <property type="entry name" value="Trans_IPPS_HH"/>
    <property type="match status" value="1"/>
</dbReference>
<evidence type="ECO:0000256" key="6">
    <source>
        <dbReference type="ARBA" id="ARBA00022679"/>
    </source>
</evidence>
<comment type="catalytic activity">
    <reaction evidence="11">
        <text>2 (2E,6E)-farnesyl diphosphate + NADPH + H(+) = squalene + 2 diphosphate + NADP(+)</text>
        <dbReference type="Rhea" id="RHEA:32295"/>
        <dbReference type="ChEBI" id="CHEBI:15378"/>
        <dbReference type="ChEBI" id="CHEBI:15440"/>
        <dbReference type="ChEBI" id="CHEBI:33019"/>
        <dbReference type="ChEBI" id="CHEBI:57783"/>
        <dbReference type="ChEBI" id="CHEBI:58349"/>
        <dbReference type="ChEBI" id="CHEBI:175763"/>
        <dbReference type="EC" id="2.5.1.21"/>
    </reaction>
</comment>
<comment type="catalytic activity">
    <reaction evidence="11">
        <text>2 (2E,6E)-farnesyl diphosphate + NADH + H(+) = squalene + 2 diphosphate + NAD(+)</text>
        <dbReference type="Rhea" id="RHEA:32299"/>
        <dbReference type="ChEBI" id="CHEBI:15378"/>
        <dbReference type="ChEBI" id="CHEBI:15440"/>
        <dbReference type="ChEBI" id="CHEBI:33019"/>
        <dbReference type="ChEBI" id="CHEBI:57540"/>
        <dbReference type="ChEBI" id="CHEBI:57945"/>
        <dbReference type="ChEBI" id="CHEBI:175763"/>
        <dbReference type="EC" id="2.5.1.21"/>
    </reaction>
</comment>
<dbReference type="AlphaFoldDB" id="A0A061J795"/>
<dbReference type="EC" id="2.5.1.21" evidence="4 11"/>
<keyword evidence="6 11" id="KW-0808">Transferase</keyword>
<dbReference type="Gene3D" id="1.10.600.10">
    <property type="entry name" value="Farnesyl Diphosphate Synthase"/>
    <property type="match status" value="1"/>
</dbReference>
<comment type="caution">
    <text evidence="12">The sequence shown here is derived from an EMBL/GenBank/DDBJ whole genome shotgun (WGS) entry which is preliminary data.</text>
</comment>
<keyword evidence="8" id="KW-1133">Transmembrane helix</keyword>
<name>A0A061J795_TRYRA</name>
<evidence type="ECO:0000256" key="7">
    <source>
        <dbReference type="ARBA" id="ARBA00022692"/>
    </source>
</evidence>
<dbReference type="GO" id="GO:0051996">
    <property type="term" value="F:squalene synthase [NAD(P)H] activity"/>
    <property type="evidence" value="ECO:0007669"/>
    <property type="project" value="UniProtKB-UniRule"/>
</dbReference>
<dbReference type="InterPro" id="IPR002060">
    <property type="entry name" value="Squ/phyt_synthse"/>
</dbReference>
<dbReference type="PROSITE" id="PS01045">
    <property type="entry name" value="SQUALEN_PHYTOEN_SYN_2"/>
    <property type="match status" value="1"/>
</dbReference>
<evidence type="ECO:0000256" key="11">
    <source>
        <dbReference type="RuleBase" id="RU368088"/>
    </source>
</evidence>
<evidence type="ECO:0000256" key="3">
    <source>
        <dbReference type="ARBA" id="ARBA00006251"/>
    </source>
</evidence>
<evidence type="ECO:0000256" key="2">
    <source>
        <dbReference type="ARBA" id="ARBA00004370"/>
    </source>
</evidence>
<dbReference type="PROSITE" id="PS01044">
    <property type="entry name" value="SQUALEN_PHYTOEN_SYN_1"/>
    <property type="match status" value="1"/>
</dbReference>
<dbReference type="FunFam" id="1.10.600.10:FF:000003">
    <property type="entry name" value="Farnesyl-diphosphate farnesyltransferase 1"/>
    <property type="match status" value="1"/>
</dbReference>
<keyword evidence="13" id="KW-1185">Reference proteome</keyword>
<dbReference type="GO" id="GO:0055056">
    <property type="term" value="F:D-glucose transmembrane transporter activity"/>
    <property type="evidence" value="ECO:0007669"/>
    <property type="project" value="UniProtKB-UniRule"/>
</dbReference>
<evidence type="ECO:0000313" key="13">
    <source>
        <dbReference type="Proteomes" id="UP000031737"/>
    </source>
</evidence>
<dbReference type="VEuPathDB" id="TriTrypDB:TRSC58_02061"/>
<dbReference type="InterPro" id="IPR044844">
    <property type="entry name" value="Trans_IPPS_euk-type"/>
</dbReference>
<evidence type="ECO:0000256" key="1">
    <source>
        <dbReference type="ARBA" id="ARBA00001946"/>
    </source>
</evidence>
<keyword evidence="7" id="KW-0812">Transmembrane</keyword>
<dbReference type="SFLD" id="SFLDG01018">
    <property type="entry name" value="Squalene/Phytoene_Synthase_Lik"/>
    <property type="match status" value="1"/>
</dbReference>
<comment type="pathway">
    <text evidence="11">Terpene metabolism; lanosterol biosynthesis; lanosterol from farnesyl diphosphate: step 1/3.</text>
</comment>
<evidence type="ECO:0000256" key="9">
    <source>
        <dbReference type="ARBA" id="ARBA00023098"/>
    </source>
</evidence>
<organism evidence="12 13">
    <name type="scientific">Trypanosoma rangeli SC58</name>
    <dbReference type="NCBI Taxonomy" id="429131"/>
    <lineage>
        <taxon>Eukaryota</taxon>
        <taxon>Discoba</taxon>
        <taxon>Euglenozoa</taxon>
        <taxon>Kinetoplastea</taxon>
        <taxon>Metakinetoplastina</taxon>
        <taxon>Trypanosomatida</taxon>
        <taxon>Trypanosomatidae</taxon>
        <taxon>Trypanosoma</taxon>
        <taxon>Herpetosoma</taxon>
    </lineage>
</organism>
<keyword evidence="10" id="KW-0472">Membrane</keyword>
<dbReference type="InterPro" id="IPR006449">
    <property type="entry name" value="Squal_synth-like"/>
</dbReference>
<dbReference type="PANTHER" id="PTHR11626">
    <property type="entry name" value="FARNESYL-DIPHOSPHATE FARNESYLTRANSFERASE"/>
    <property type="match status" value="1"/>
</dbReference>
<dbReference type="UniPathway" id="UPA00767">
    <property type="reaction ID" value="UER00751"/>
</dbReference>
<dbReference type="SFLD" id="SFLDS00005">
    <property type="entry name" value="Isoprenoid_Synthase_Type_I"/>
    <property type="match status" value="1"/>
</dbReference>
<dbReference type="GO" id="GO:0045338">
    <property type="term" value="P:farnesyl diphosphate metabolic process"/>
    <property type="evidence" value="ECO:0007669"/>
    <property type="project" value="InterPro"/>
</dbReference>
<evidence type="ECO:0000256" key="8">
    <source>
        <dbReference type="ARBA" id="ARBA00022989"/>
    </source>
</evidence>
<keyword evidence="5" id="KW-0444">Lipid biosynthesis</keyword>
<comment type="similarity">
    <text evidence="3 11">Belongs to the phytoene/squalene synthase family.</text>
</comment>
<dbReference type="InterPro" id="IPR008949">
    <property type="entry name" value="Isoprenoid_synthase_dom_sf"/>
</dbReference>
<dbReference type="OrthoDB" id="431150at2759"/>
<evidence type="ECO:0000256" key="4">
    <source>
        <dbReference type="ARBA" id="ARBA00012373"/>
    </source>
</evidence>
<evidence type="ECO:0000256" key="10">
    <source>
        <dbReference type="ARBA" id="ARBA00023136"/>
    </source>
</evidence>
<accession>A0A061J795</accession>
<dbReference type="InterPro" id="IPR019845">
    <property type="entry name" value="Squalene/phytoene_synthase_CS"/>
</dbReference>
<keyword evidence="9" id="KW-0443">Lipid metabolism</keyword>
<dbReference type="InterPro" id="IPR033904">
    <property type="entry name" value="Trans_IPPS_HH"/>
</dbReference>
<dbReference type="GO" id="GO:0008610">
    <property type="term" value="P:lipid biosynthetic process"/>
    <property type="evidence" value="ECO:0007669"/>
    <property type="project" value="InterPro"/>
</dbReference>
<evidence type="ECO:0000313" key="12">
    <source>
        <dbReference type="EMBL" id="ESL10210.1"/>
    </source>
</evidence>
<evidence type="ECO:0000256" key="5">
    <source>
        <dbReference type="ARBA" id="ARBA00022516"/>
    </source>
</evidence>
<protein>
    <recommendedName>
        <fullName evidence="4 11">Squalene synthase</fullName>
        <shortName evidence="11">SQS</shortName>
        <shortName evidence="11">SS</shortName>
        <ecNumber evidence="4 11">2.5.1.21</ecNumber>
    </recommendedName>
</protein>
<dbReference type="NCBIfam" id="TIGR01559">
    <property type="entry name" value="squal_synth"/>
    <property type="match status" value="1"/>
</dbReference>
<sequence>MEYLEELYAMVRLKWLMRRLEQNLPGEDDDFRFCYDVLRYVSRSFSLVIMRLDEELRDAVCVFYLVLRALDTVEDDMSLSVDIKLLELPKFHTHLHDKTWCMKGVGTGRERELLERYTHVTGAYARLSKVYQDVISDICEQMANGMCDFLVRKVETKADYDLYCHYVAGLVGHGLTRLFVSSGLEDHRLADDITKSGHMGLFLQKTNIIRDFYEDICEVPPRMFWPHEIWGQYTDNLHNFTDEIHEAKAVECLNAMVADALVHVPHVVEYITSLRDPSVFAFCAIPQVMAMATLALVFNNKDVFHTKVKVTRGTTARIFRYSTELRPALQMLRTYTLRLAARVTAEDACHSTIEPLVRDAIRAIEAFQPFKEESVARSLLTCYPALGGRLLYNLVDNVVGYLGR</sequence>
<gene>
    <name evidence="12" type="ORF">TRSC58_02061</name>
</gene>
<comment type="subcellular location">
    <subcellularLocation>
        <location evidence="2">Membrane</location>
    </subcellularLocation>
</comment>
<dbReference type="Proteomes" id="UP000031737">
    <property type="component" value="Unassembled WGS sequence"/>
</dbReference>
<comment type="cofactor">
    <cofactor evidence="1 11">
        <name>Mg(2+)</name>
        <dbReference type="ChEBI" id="CHEBI:18420"/>
    </cofactor>
</comment>
<dbReference type="PANTHER" id="PTHR11626:SF2">
    <property type="entry name" value="SQUALENE SYNTHASE"/>
    <property type="match status" value="1"/>
</dbReference>
<reference evidence="12 13" key="1">
    <citation type="submission" date="2013-07" db="EMBL/GenBank/DDBJ databases">
        <authorList>
            <person name="Stoco P.H."/>
            <person name="Wagner G."/>
            <person name="Gerber A."/>
            <person name="Zaha A."/>
            <person name="Thompson C."/>
            <person name="Bartholomeu D.C."/>
            <person name="Luckemeyer D.D."/>
            <person name="Bahia D."/>
            <person name="Loreto E."/>
            <person name="Prestes E.B."/>
            <person name="Lima F.M."/>
            <person name="Rodrigues-Luiz G."/>
            <person name="Vallejo G.A."/>
            <person name="Filho J.F."/>
            <person name="Monteiro K.M."/>
            <person name="Tyler K.M."/>
            <person name="de Almeida L.G."/>
            <person name="Ortiz M.F."/>
            <person name="Siervo M.A."/>
            <person name="de Moraes M.H."/>
            <person name="Cunha O.L."/>
            <person name="Mendonca-Neto R."/>
            <person name="Silva R."/>
            <person name="Teixeira S.M."/>
            <person name="Murta S.M."/>
            <person name="Sincero T.C."/>
            <person name="Mendes T.A."/>
            <person name="Urmenyi T.P."/>
            <person name="Silva V.G."/>
            <person name="da Rocha W.D."/>
            <person name="Andersson B."/>
            <person name="Romanha A.J."/>
            <person name="Steindel M."/>
            <person name="de Vasconcelos A.T."/>
            <person name="Grisard E.C."/>
        </authorList>
    </citation>
    <scope>NUCLEOTIDE SEQUENCE [LARGE SCALE GENOMIC DNA]</scope>
    <source>
        <strain evidence="12 13">SC58</strain>
    </source>
</reference>
<dbReference type="EMBL" id="AUPL01002061">
    <property type="protein sequence ID" value="ESL10210.1"/>
    <property type="molecule type" value="Genomic_DNA"/>
</dbReference>
<dbReference type="GO" id="GO:0005789">
    <property type="term" value="C:endoplasmic reticulum membrane"/>
    <property type="evidence" value="ECO:0007669"/>
    <property type="project" value="TreeGrafter"/>
</dbReference>
<proteinExistence type="inferred from homology"/>
<dbReference type="SUPFAM" id="SSF48576">
    <property type="entry name" value="Terpenoid synthases"/>
    <property type="match status" value="1"/>
</dbReference>
<dbReference type="Pfam" id="PF00494">
    <property type="entry name" value="SQS_PSY"/>
    <property type="match status" value="1"/>
</dbReference>
<comment type="function">
    <text evidence="11">Catalyzes the condensation of 2 farnesyl pyrophosphate (FPP) moieties to form squalene.</text>
</comment>